<evidence type="ECO:0000313" key="1">
    <source>
        <dbReference type="EMBL" id="KAG9223606.1"/>
    </source>
</evidence>
<sequence length="255" mass="28450">MDSPATKINQFGRAEDSTPTHQVTPTTLLSRLCDTTTSSKSKGPRYSAKWLGNYWPGPPVSEFGSQLVVSGNGTQPESQRTRSEPGARRATTEPKPDPNQEKVERNIHATASNSRARLLQNAQGAPLQSKSKVSQLALPPAELARRPPWMLYTYHWDQTFNLSPHAGVELHSDIDERYDVYKKGLKEQKTARAEVLKDTEKYIQRSDKKQEADGKEIVMERPMKVGYERLQATDVEGDKGKDDSDEQDGEATPVA</sequence>
<organism evidence="1 2">
    <name type="scientific">Pleurotus cornucopiae</name>
    <name type="common">Cornucopia mushroom</name>
    <dbReference type="NCBI Taxonomy" id="5321"/>
    <lineage>
        <taxon>Eukaryota</taxon>
        <taxon>Fungi</taxon>
        <taxon>Dikarya</taxon>
        <taxon>Basidiomycota</taxon>
        <taxon>Agaricomycotina</taxon>
        <taxon>Agaricomycetes</taxon>
        <taxon>Agaricomycetidae</taxon>
        <taxon>Agaricales</taxon>
        <taxon>Pleurotineae</taxon>
        <taxon>Pleurotaceae</taxon>
        <taxon>Pleurotus</taxon>
    </lineage>
</organism>
<dbReference type="Proteomes" id="UP000824881">
    <property type="component" value="Unassembled WGS sequence"/>
</dbReference>
<protein>
    <submittedName>
        <fullName evidence="1">Uncharacterized protein</fullName>
    </submittedName>
</protein>
<evidence type="ECO:0000313" key="2">
    <source>
        <dbReference type="Proteomes" id="UP000824881"/>
    </source>
</evidence>
<dbReference type="EMBL" id="WQMT02000004">
    <property type="protein sequence ID" value="KAG9223606.1"/>
    <property type="molecule type" value="Genomic_DNA"/>
</dbReference>
<proteinExistence type="predicted"/>
<gene>
    <name evidence="1" type="ORF">CCMSSC00406_0009237</name>
</gene>
<name>A0ACB7J102_PLECO</name>
<keyword evidence="2" id="KW-1185">Reference proteome</keyword>
<comment type="caution">
    <text evidence="1">The sequence shown here is derived from an EMBL/GenBank/DDBJ whole genome shotgun (WGS) entry which is preliminary data.</text>
</comment>
<accession>A0ACB7J102</accession>
<reference evidence="1 2" key="1">
    <citation type="journal article" date="2021" name="Appl. Environ. Microbiol.">
        <title>Genetic linkage and physical mapping for an oyster mushroom Pleurotus cornucopiae and QTL analysis for the trait cap color.</title>
        <authorList>
            <person name="Zhang Y."/>
            <person name="Gao W."/>
            <person name="Sonnenberg A."/>
            <person name="Chen Q."/>
            <person name="Zhang J."/>
            <person name="Huang C."/>
        </authorList>
    </citation>
    <scope>NUCLEOTIDE SEQUENCE [LARGE SCALE GENOMIC DNA]</scope>
    <source>
        <strain evidence="1">CCMSSC00406</strain>
    </source>
</reference>